<dbReference type="Proteomes" id="UP000297193">
    <property type="component" value="Segment"/>
</dbReference>
<reference evidence="3" key="1">
    <citation type="submission" date="2019-02" db="EMBL/GenBank/DDBJ databases">
        <authorList>
            <person name="Olsen N.S."/>
            <person name="Kot W."/>
            <person name="Hansen L.H."/>
        </authorList>
    </citation>
    <scope>NUCLEOTIDE SEQUENCE [LARGE SCALE GENOMIC DNA]</scope>
</reference>
<dbReference type="EMBL" id="MK552105">
    <property type="protein sequence ID" value="QBZ71388.1"/>
    <property type="molecule type" value="Genomic_DNA"/>
</dbReference>
<proteinExistence type="predicted"/>
<organism evidence="2 3">
    <name type="scientific">Escherichia phage Jahat_MG145</name>
    <dbReference type="NCBI Taxonomy" id="2562601"/>
    <lineage>
        <taxon>Viruses</taxon>
        <taxon>Duplodnaviria</taxon>
        <taxon>Heunggongvirae</taxon>
        <taxon>Uroviricota</taxon>
        <taxon>Caudoviricetes</taxon>
        <taxon>Drexlerviridae</taxon>
        <taxon>Tempevirinae</taxon>
        <taxon>Jahatvirus</taxon>
        <taxon>Jahatvirus MG145</taxon>
    </lineage>
</organism>
<feature type="region of interest" description="Disordered" evidence="1">
    <location>
        <begin position="1"/>
        <end position="20"/>
    </location>
</feature>
<evidence type="ECO:0000256" key="1">
    <source>
        <dbReference type="SAM" id="MobiDB-lite"/>
    </source>
</evidence>
<keyword evidence="3" id="KW-1185">Reference proteome</keyword>
<sequence>MNETLTEMMEEAATQDRPLTQHDFDEFARWEIEYAL</sequence>
<evidence type="ECO:0000313" key="3">
    <source>
        <dbReference type="Proteomes" id="UP000297193"/>
    </source>
</evidence>
<evidence type="ECO:0000313" key="2">
    <source>
        <dbReference type="EMBL" id="QBZ71388.1"/>
    </source>
</evidence>
<accession>A0A4D6DYQ3</accession>
<protein>
    <submittedName>
        <fullName evidence="2">Uncharacterized protein</fullName>
    </submittedName>
</protein>
<name>A0A4D6DYQ3_9CAUD</name>